<comment type="caution">
    <text evidence="1">The sequence shown here is derived from an EMBL/GenBank/DDBJ whole genome shotgun (WGS) entry which is preliminary data.</text>
</comment>
<organism evidence="1 2">
    <name type="scientific">Fusarium oxysporum f. sp. narcissi</name>
    <dbReference type="NCBI Taxonomy" id="451672"/>
    <lineage>
        <taxon>Eukaryota</taxon>
        <taxon>Fungi</taxon>
        <taxon>Dikarya</taxon>
        <taxon>Ascomycota</taxon>
        <taxon>Pezizomycotina</taxon>
        <taxon>Sordariomycetes</taxon>
        <taxon>Hypocreomycetidae</taxon>
        <taxon>Hypocreales</taxon>
        <taxon>Nectriaceae</taxon>
        <taxon>Fusarium</taxon>
        <taxon>Fusarium oxysporum species complex</taxon>
    </lineage>
</organism>
<dbReference type="AlphaFoldDB" id="A0A4Q2VVL8"/>
<dbReference type="Proteomes" id="UP000290540">
    <property type="component" value="Unassembled WGS sequence"/>
</dbReference>
<sequence length="45" mass="5435">MDRLDDFNILDMLVENSSEPVLRKLIDRERQRLVRLYDAVHFVCT</sequence>
<dbReference type="EMBL" id="MQTW01000036">
    <property type="protein sequence ID" value="RYC90957.1"/>
    <property type="molecule type" value="Genomic_DNA"/>
</dbReference>
<evidence type="ECO:0000313" key="1">
    <source>
        <dbReference type="EMBL" id="RYC90957.1"/>
    </source>
</evidence>
<accession>A0A4Q2VVL8</accession>
<reference evidence="1 2" key="1">
    <citation type="submission" date="2016-12" db="EMBL/GenBank/DDBJ databases">
        <title>Draft genome sequence of Fusarium oxysporum causing rot on Narcissus.</title>
        <authorList>
            <person name="Armitage A.D."/>
            <person name="Taylor A."/>
            <person name="Clarkson J.P."/>
            <person name="Harrison R.J."/>
            <person name="Jackson A.C."/>
        </authorList>
    </citation>
    <scope>NUCLEOTIDE SEQUENCE [LARGE SCALE GENOMIC DNA]</scope>
    <source>
        <strain evidence="1 2">N139</strain>
    </source>
</reference>
<name>A0A4Q2VVL8_FUSOX</name>
<evidence type="ECO:0000313" key="2">
    <source>
        <dbReference type="Proteomes" id="UP000290540"/>
    </source>
</evidence>
<gene>
    <name evidence="1" type="ORF">BFJ63_vAg6301</name>
</gene>
<protein>
    <submittedName>
        <fullName evidence="1">Uncharacterized protein</fullName>
    </submittedName>
</protein>
<proteinExistence type="predicted"/>